<proteinExistence type="predicted"/>
<evidence type="ECO:0000256" key="1">
    <source>
        <dbReference type="SAM" id="MobiDB-lite"/>
    </source>
</evidence>
<reference evidence="5" key="1">
    <citation type="submission" date="2017-02" db="UniProtKB">
        <authorList>
            <consortium name="WormBaseParasite"/>
        </authorList>
    </citation>
    <scope>IDENTIFICATION</scope>
</reference>
<feature type="region of interest" description="Disordered" evidence="1">
    <location>
        <begin position="180"/>
        <end position="208"/>
    </location>
</feature>
<evidence type="ECO:0000313" key="2">
    <source>
        <dbReference type="EMBL" id="VDN53029.1"/>
    </source>
</evidence>
<evidence type="ECO:0000313" key="5">
    <source>
        <dbReference type="WBParaSite" id="DME_0000926501-mRNA-1"/>
    </source>
</evidence>
<reference evidence="2 4" key="2">
    <citation type="submission" date="2018-11" db="EMBL/GenBank/DDBJ databases">
        <authorList>
            <consortium name="Pathogen Informatics"/>
        </authorList>
    </citation>
    <scope>NUCLEOTIDE SEQUENCE [LARGE SCALE GENOMIC DNA]</scope>
</reference>
<feature type="region of interest" description="Disordered" evidence="1">
    <location>
        <begin position="135"/>
        <end position="158"/>
    </location>
</feature>
<evidence type="ECO:0000313" key="4">
    <source>
        <dbReference type="Proteomes" id="UP000274756"/>
    </source>
</evidence>
<evidence type="ECO:0000313" key="3">
    <source>
        <dbReference type="Proteomes" id="UP000038040"/>
    </source>
</evidence>
<protein>
    <submittedName>
        <fullName evidence="2 5">Uncharacterized protein</fullName>
    </submittedName>
</protein>
<dbReference type="Proteomes" id="UP000274756">
    <property type="component" value="Unassembled WGS sequence"/>
</dbReference>
<dbReference type="WBParaSite" id="DME_0000926501-mRNA-1">
    <property type="protein sequence ID" value="DME_0000926501-mRNA-1"/>
    <property type="gene ID" value="DME_0000926501"/>
</dbReference>
<accession>A0A0N4UN04</accession>
<sequence>MLSGPAEMDGLSLLARFFNKKECQSTKQMKKEPLTFSVQFPPPEWICNANTININDKFFKDKSVPTTHRFCAFADNFWDDALRKRYRMKYRRYGDERYMSSSSECLNYGPVDPLERLPFFNDAFKGKHIKQRSAKRHDRKFITNDMTNSTPLNKRLSGSIDNLVPTGSVLRGSDSAYSLSPLVTENSRERSNSSSSLANDNHRKSNDHTYINISASSKNDKTKFEEISDLEKSLPSALHISNV</sequence>
<dbReference type="Proteomes" id="UP000038040">
    <property type="component" value="Unplaced"/>
</dbReference>
<name>A0A0N4UN04_DRAME</name>
<dbReference type="AlphaFoldDB" id="A0A0N4UN04"/>
<dbReference type="STRING" id="318479.A0A0N4UN04"/>
<keyword evidence="4" id="KW-1185">Reference proteome</keyword>
<dbReference type="EMBL" id="UYYG01000095">
    <property type="protein sequence ID" value="VDN53029.1"/>
    <property type="molecule type" value="Genomic_DNA"/>
</dbReference>
<gene>
    <name evidence="2" type="ORF">DME_LOCUS3002</name>
</gene>
<organism evidence="3 5">
    <name type="scientific">Dracunculus medinensis</name>
    <name type="common">Guinea worm</name>
    <dbReference type="NCBI Taxonomy" id="318479"/>
    <lineage>
        <taxon>Eukaryota</taxon>
        <taxon>Metazoa</taxon>
        <taxon>Ecdysozoa</taxon>
        <taxon>Nematoda</taxon>
        <taxon>Chromadorea</taxon>
        <taxon>Rhabditida</taxon>
        <taxon>Spirurina</taxon>
        <taxon>Dracunculoidea</taxon>
        <taxon>Dracunculidae</taxon>
        <taxon>Dracunculus</taxon>
    </lineage>
</organism>